<sequence>MSSGENGGPRSPGRARELQVTTKEHHFGLGALVSEAEKYQNTFQQEQEVRNQDRFISTLKLQIEDLKQTNHGLEEYVKKLLDSKEVVSSQVDDLTTHNEQLCKELIKIGQLAEQLEKEKNFVVDTADKELEEAKIERICQQNNITVLEDTIKRLRSIILKTEKAQNKSPSRLDSFVKTLEADRDYYKSEAQNLRKMIRSRSKSPRRPSPSSRGANCDVELLKTTRDREELKCMLEKYERHLAEIQGNVKVLTSERDKTFLLYEQAQEEIARLRREMMKTCKSPKSTTAHAILRRVETERDVAFTDLRRMTTERDSLRERLKIAQETAFNEKAHLEQRIEELECTVHNLDDERMEQMSNMTLMKETITTVEKEMKSLARKAMDTESELGRQKAENNSLRQSTEALIMCEQDISRMRRQLDETNDELAQIARERDILAHENDNLQEQFGKAKQENQALSKKLNDTHNELNDIKQKVQDTNLEVNKLKNILKSEESENRQIMEQLRKANEDAENWENKARQTEADNNTLKLELITAEAEGNRLKEKVDALNREVEQHLNAERSYKSQISTLHKSVVKMEEELQKVQFEKVSALADLSSTRELCIKLDSSKELLNRQLVAKDQEIEMMENELDSARSEIELLRSQMTNERISMQNLEALLVANRDKEYQSQIALQEKESEIQLLKEHLCLAENKMAIQSRDVAQFRNVVTQLEADLDITKRQLGTERFERERAVQELRRQNYSSNAYHLSSMKPSSKCHSPERAHHRSPDRGLDRSLEENLCYRDF</sequence>
<organism evidence="1 2">
    <name type="scientific">Castor canadensis</name>
    <name type="common">American beaver</name>
    <dbReference type="NCBI Taxonomy" id="51338"/>
    <lineage>
        <taxon>Eukaryota</taxon>
        <taxon>Metazoa</taxon>
        <taxon>Chordata</taxon>
        <taxon>Craniata</taxon>
        <taxon>Vertebrata</taxon>
        <taxon>Euteleostomi</taxon>
        <taxon>Mammalia</taxon>
        <taxon>Eutheria</taxon>
        <taxon>Euarchontoglires</taxon>
        <taxon>Glires</taxon>
        <taxon>Rodentia</taxon>
        <taxon>Castorimorpha</taxon>
        <taxon>Castoridae</taxon>
        <taxon>Castor</taxon>
    </lineage>
</organism>
<dbReference type="Proteomes" id="UP001732720">
    <property type="component" value="Chromosome 12"/>
</dbReference>
<proteinExistence type="predicted"/>
<name>A0AC58KNZ8_CASCN</name>
<gene>
    <name evidence="2" type="primary">Tsga10</name>
</gene>
<dbReference type="RefSeq" id="XP_073906441.1">
    <property type="nucleotide sequence ID" value="XM_074050340.1"/>
</dbReference>
<protein>
    <submittedName>
        <fullName evidence="2">Testis-specific gene 10 protein isoform X3</fullName>
    </submittedName>
</protein>
<evidence type="ECO:0000313" key="1">
    <source>
        <dbReference type="Proteomes" id="UP001732720"/>
    </source>
</evidence>
<keyword evidence="1" id="KW-1185">Reference proteome</keyword>
<accession>A0AC58KNZ8</accession>
<reference evidence="2" key="1">
    <citation type="submission" date="2025-08" db="UniProtKB">
        <authorList>
            <consortium name="RefSeq"/>
        </authorList>
    </citation>
    <scope>IDENTIFICATION</scope>
</reference>
<evidence type="ECO:0000313" key="2">
    <source>
        <dbReference type="RefSeq" id="XP_073906441.1"/>
    </source>
</evidence>